<dbReference type="PANTHER" id="PTHR43580">
    <property type="entry name" value="OXIDOREDUCTASE GLYR1-RELATED"/>
    <property type="match status" value="1"/>
</dbReference>
<dbReference type="PIRSF" id="PIRSF000103">
    <property type="entry name" value="HIBADH"/>
    <property type="match status" value="1"/>
</dbReference>
<gene>
    <name evidence="5" type="ORF">GCM10010990_35990</name>
</gene>
<accession>A0A916Z9G0</accession>
<dbReference type="Pfam" id="PF09130">
    <property type="entry name" value="DUF1932"/>
    <property type="match status" value="1"/>
</dbReference>
<dbReference type="Gene3D" id="3.40.50.720">
    <property type="entry name" value="NAD(P)-binding Rossmann-like Domain"/>
    <property type="match status" value="1"/>
</dbReference>
<keyword evidence="6" id="KW-1185">Reference proteome</keyword>
<dbReference type="Proteomes" id="UP000612349">
    <property type="component" value="Unassembled WGS sequence"/>
</dbReference>
<dbReference type="GO" id="GO:0050661">
    <property type="term" value="F:NADP binding"/>
    <property type="evidence" value="ECO:0007669"/>
    <property type="project" value="InterPro"/>
</dbReference>
<dbReference type="AlphaFoldDB" id="A0A916Z9G0"/>
<dbReference type="InterPro" id="IPR008927">
    <property type="entry name" value="6-PGluconate_DH-like_C_sf"/>
</dbReference>
<evidence type="ECO:0000256" key="2">
    <source>
        <dbReference type="PIRSR" id="PIRSR000103-1"/>
    </source>
</evidence>
<feature type="domain" description="Phosphogluconate dehydrogenase NAD-binding putative C-terminal" evidence="4">
    <location>
        <begin position="191"/>
        <end position="261"/>
    </location>
</feature>
<dbReference type="InterPro" id="IPR006115">
    <property type="entry name" value="6PGDH_NADP-bd"/>
</dbReference>
<dbReference type="InterPro" id="IPR015814">
    <property type="entry name" value="Pgluconate_DH_NAD-bd_C"/>
</dbReference>
<dbReference type="InterPro" id="IPR051265">
    <property type="entry name" value="HIBADH-related_NP60_sf"/>
</dbReference>
<evidence type="ECO:0000259" key="3">
    <source>
        <dbReference type="Pfam" id="PF03446"/>
    </source>
</evidence>
<evidence type="ECO:0000256" key="1">
    <source>
        <dbReference type="ARBA" id="ARBA00023002"/>
    </source>
</evidence>
<dbReference type="EMBL" id="BMIP01000012">
    <property type="protein sequence ID" value="GGD82754.1"/>
    <property type="molecule type" value="Genomic_DNA"/>
</dbReference>
<dbReference type="InterPro" id="IPR015815">
    <property type="entry name" value="HIBADH-related"/>
</dbReference>
<proteinExistence type="predicted"/>
<dbReference type="GO" id="GO:0016491">
    <property type="term" value="F:oxidoreductase activity"/>
    <property type="evidence" value="ECO:0007669"/>
    <property type="project" value="UniProtKB-KW"/>
</dbReference>
<feature type="domain" description="6-phosphogluconate dehydrogenase NADP-binding" evidence="3">
    <location>
        <begin position="8"/>
        <end position="127"/>
    </location>
</feature>
<dbReference type="RefSeq" id="WP_066775958.1">
    <property type="nucleotide sequence ID" value="NZ_BMIP01000012.1"/>
</dbReference>
<evidence type="ECO:0000259" key="4">
    <source>
        <dbReference type="Pfam" id="PF09130"/>
    </source>
</evidence>
<dbReference type="SUPFAM" id="SSF48179">
    <property type="entry name" value="6-phosphogluconate dehydrogenase C-terminal domain-like"/>
    <property type="match status" value="1"/>
</dbReference>
<dbReference type="Gene3D" id="1.10.1040.10">
    <property type="entry name" value="N-(1-d-carboxylethyl)-l-norvaline Dehydrogenase, domain 2"/>
    <property type="match status" value="1"/>
</dbReference>
<name>A0A916Z9G0_9SPHN</name>
<evidence type="ECO:0000313" key="6">
    <source>
        <dbReference type="Proteomes" id="UP000612349"/>
    </source>
</evidence>
<keyword evidence="1" id="KW-0560">Oxidoreductase</keyword>
<reference evidence="5" key="1">
    <citation type="journal article" date="2014" name="Int. J. Syst. Evol. Microbiol.">
        <title>Complete genome sequence of Corynebacterium casei LMG S-19264T (=DSM 44701T), isolated from a smear-ripened cheese.</title>
        <authorList>
            <consortium name="US DOE Joint Genome Institute (JGI-PGF)"/>
            <person name="Walter F."/>
            <person name="Albersmeier A."/>
            <person name="Kalinowski J."/>
            <person name="Ruckert C."/>
        </authorList>
    </citation>
    <scope>NUCLEOTIDE SEQUENCE</scope>
    <source>
        <strain evidence="5">CGMCC 1.15360</strain>
    </source>
</reference>
<sequence>MLGNPTPTIALIGYGEAGHTFAHAAGWEAQACAFDPLPARHTVMEADGVTACASPAQALERADLVLSLVTADSALDAAQAAAPLLMPGALFCDMNSVSPDTKREAAAAVHAGAGRYVDVAVLAPVHPARLRVPLLIAGPAASDGRDALEQAGFANTRIVGDEIGRASAIKMIRSIMVKGVEALTAEMMIAATRAGVTEEVIASLDASEKNIGWAERAEYNLERMMTHGLRRAAEMEESAKTLTGLGIEPLMTGGTVQRQRAMAGRTPDDFSQ</sequence>
<dbReference type="PANTHER" id="PTHR43580:SF2">
    <property type="entry name" value="CYTOKINE-LIKE NUCLEAR FACTOR N-PAC"/>
    <property type="match status" value="1"/>
</dbReference>
<dbReference type="InterPro" id="IPR013328">
    <property type="entry name" value="6PGD_dom2"/>
</dbReference>
<feature type="active site" evidence="2">
    <location>
        <position position="170"/>
    </location>
</feature>
<dbReference type="OrthoDB" id="4333at2"/>
<evidence type="ECO:0000313" key="5">
    <source>
        <dbReference type="EMBL" id="GGD82754.1"/>
    </source>
</evidence>
<dbReference type="InterPro" id="IPR036291">
    <property type="entry name" value="NAD(P)-bd_dom_sf"/>
</dbReference>
<organism evidence="5 6">
    <name type="scientific">Croceicoccus mobilis</name>
    <dbReference type="NCBI Taxonomy" id="1703339"/>
    <lineage>
        <taxon>Bacteria</taxon>
        <taxon>Pseudomonadati</taxon>
        <taxon>Pseudomonadota</taxon>
        <taxon>Alphaproteobacteria</taxon>
        <taxon>Sphingomonadales</taxon>
        <taxon>Erythrobacteraceae</taxon>
        <taxon>Croceicoccus</taxon>
    </lineage>
</organism>
<reference evidence="5" key="2">
    <citation type="submission" date="2020-09" db="EMBL/GenBank/DDBJ databases">
        <authorList>
            <person name="Sun Q."/>
            <person name="Zhou Y."/>
        </authorList>
    </citation>
    <scope>NUCLEOTIDE SEQUENCE</scope>
    <source>
        <strain evidence="5">CGMCC 1.15360</strain>
    </source>
</reference>
<comment type="caution">
    <text evidence="5">The sequence shown here is derived from an EMBL/GenBank/DDBJ whole genome shotgun (WGS) entry which is preliminary data.</text>
</comment>
<protein>
    <submittedName>
        <fullName evidence="5">6-phosphogluconate dehydrogenase</fullName>
    </submittedName>
</protein>
<dbReference type="Pfam" id="PF03446">
    <property type="entry name" value="NAD_binding_2"/>
    <property type="match status" value="1"/>
</dbReference>
<dbReference type="SUPFAM" id="SSF51735">
    <property type="entry name" value="NAD(P)-binding Rossmann-fold domains"/>
    <property type="match status" value="1"/>
</dbReference>